<keyword evidence="4" id="KW-1185">Reference proteome</keyword>
<feature type="compositionally biased region" description="Polar residues" evidence="1">
    <location>
        <begin position="227"/>
        <end position="237"/>
    </location>
</feature>
<evidence type="ECO:0000313" key="4">
    <source>
        <dbReference type="Proteomes" id="UP000756132"/>
    </source>
</evidence>
<proteinExistence type="predicted"/>
<reference evidence="3" key="2">
    <citation type="journal article" date="2022" name="Microb. Genom.">
        <title>A chromosome-scale genome assembly of the tomato pathogen Cladosporium fulvum reveals a compartmentalized genome architecture and the presence of a dispensable chromosome.</title>
        <authorList>
            <person name="Zaccaron A.Z."/>
            <person name="Chen L.H."/>
            <person name="Samaras A."/>
            <person name="Stergiopoulos I."/>
        </authorList>
    </citation>
    <scope>NUCLEOTIDE SEQUENCE</scope>
    <source>
        <strain evidence="3">Race5_Kim</strain>
    </source>
</reference>
<gene>
    <name evidence="3" type="ORF">CLAFUR5_00903</name>
</gene>
<dbReference type="AlphaFoldDB" id="A0A9Q8P4J8"/>
<dbReference type="RefSeq" id="XP_047757178.1">
    <property type="nucleotide sequence ID" value="XM_047900051.1"/>
</dbReference>
<reference evidence="3" key="1">
    <citation type="submission" date="2021-12" db="EMBL/GenBank/DDBJ databases">
        <authorList>
            <person name="Zaccaron A."/>
            <person name="Stergiopoulos I."/>
        </authorList>
    </citation>
    <scope>NUCLEOTIDE SEQUENCE</scope>
    <source>
        <strain evidence="3">Race5_Kim</strain>
    </source>
</reference>
<dbReference type="Gene3D" id="3.90.1140.10">
    <property type="entry name" value="Cyclic phosphodiesterase"/>
    <property type="match status" value="1"/>
</dbReference>
<dbReference type="OMA" id="LYPFCVK"/>
<evidence type="ECO:0000313" key="3">
    <source>
        <dbReference type="EMBL" id="UJO12812.1"/>
    </source>
</evidence>
<dbReference type="GO" id="GO:0006307">
    <property type="term" value="P:DNA alkylation repair"/>
    <property type="evidence" value="ECO:0007669"/>
    <property type="project" value="InterPro"/>
</dbReference>
<sequence>MEKTRGSKGAPAKKPALTHFLCLPLVTKTSRPQLEHSLKLFKTAVRPMRQDDAIEAQSDDDDTDKATSAPDIHHKAIRPVDTLHCTLGVMSLKPEQLVAAITCLETLDVIACLQGQGQAIPETDELPNTGHPSLDRPPTTAPIQALKVNLKGLESMHAPEKTSILYSAPKDDSDRLYPFCLAVQKLFKDKGFLVDDDRKLKLHATIVNTIYAKGRQRRRPKRDAMPQASSGSGNTEQGHGAKANALLKIDARPVIEQYKDFVWAEDVVLDRMAICEMGAKKSLDAAGNVIDERYTEVASIALPL</sequence>
<dbReference type="PANTHER" id="PTHR13360:SF1">
    <property type="entry name" value="ACTIVATING SIGNAL COINTEGRATOR 1 COMPLEX SUBUNIT 1"/>
    <property type="match status" value="1"/>
</dbReference>
<organism evidence="3 4">
    <name type="scientific">Passalora fulva</name>
    <name type="common">Tomato leaf mold</name>
    <name type="synonym">Cladosporium fulvum</name>
    <dbReference type="NCBI Taxonomy" id="5499"/>
    <lineage>
        <taxon>Eukaryota</taxon>
        <taxon>Fungi</taxon>
        <taxon>Dikarya</taxon>
        <taxon>Ascomycota</taxon>
        <taxon>Pezizomycotina</taxon>
        <taxon>Dothideomycetes</taxon>
        <taxon>Dothideomycetidae</taxon>
        <taxon>Mycosphaerellales</taxon>
        <taxon>Mycosphaerellaceae</taxon>
        <taxon>Fulvia</taxon>
    </lineage>
</organism>
<dbReference type="Pfam" id="PF10469">
    <property type="entry name" value="AKAP7_NLS"/>
    <property type="match status" value="1"/>
</dbReference>
<dbReference type="GeneID" id="71980781"/>
<feature type="region of interest" description="Disordered" evidence="1">
    <location>
        <begin position="213"/>
        <end position="239"/>
    </location>
</feature>
<evidence type="ECO:0000259" key="2">
    <source>
        <dbReference type="Pfam" id="PF10469"/>
    </source>
</evidence>
<dbReference type="PANTHER" id="PTHR13360">
    <property type="entry name" value="ACTIVATING SIGNAL COINTEGRATOR 1 COMPLEX SUBUNIT 1"/>
    <property type="match status" value="1"/>
</dbReference>
<dbReference type="InterPro" id="IPR019510">
    <property type="entry name" value="AKAP7-like_phosphoesterase"/>
</dbReference>
<evidence type="ECO:0000256" key="1">
    <source>
        <dbReference type="SAM" id="MobiDB-lite"/>
    </source>
</evidence>
<dbReference type="InterPro" id="IPR009210">
    <property type="entry name" value="ASCC1"/>
</dbReference>
<protein>
    <recommendedName>
        <fullName evidence="2">A-kinase anchor protein 7-like phosphoesterase domain-containing protein</fullName>
    </recommendedName>
</protein>
<dbReference type="GO" id="GO:0006355">
    <property type="term" value="P:regulation of DNA-templated transcription"/>
    <property type="evidence" value="ECO:0007669"/>
    <property type="project" value="TreeGrafter"/>
</dbReference>
<dbReference type="GO" id="GO:0005634">
    <property type="term" value="C:nucleus"/>
    <property type="evidence" value="ECO:0007669"/>
    <property type="project" value="TreeGrafter"/>
</dbReference>
<dbReference type="EMBL" id="CP090163">
    <property type="protein sequence ID" value="UJO12812.1"/>
    <property type="molecule type" value="Genomic_DNA"/>
</dbReference>
<name>A0A9Q8P4J8_PASFU</name>
<accession>A0A9Q8P4J8</accession>
<dbReference type="Proteomes" id="UP000756132">
    <property type="component" value="Chromosome 1"/>
</dbReference>
<dbReference type="KEGG" id="ffu:CLAFUR5_00903"/>
<feature type="domain" description="A-kinase anchor protein 7-like phosphoesterase" evidence="2">
    <location>
        <begin position="18"/>
        <end position="282"/>
    </location>
</feature>
<dbReference type="OrthoDB" id="277832at2759"/>